<protein>
    <submittedName>
        <fullName evidence="1">Uncharacterized protein</fullName>
    </submittedName>
</protein>
<gene>
    <name evidence="1" type="ORF">M378DRAFT_1031701</name>
</gene>
<dbReference type="HOGENOM" id="CLU_2549030_0_0_1"/>
<evidence type="ECO:0000313" key="2">
    <source>
        <dbReference type="Proteomes" id="UP000054549"/>
    </source>
</evidence>
<reference evidence="1 2" key="1">
    <citation type="submission" date="2014-04" db="EMBL/GenBank/DDBJ databases">
        <title>Evolutionary Origins and Diversification of the Mycorrhizal Mutualists.</title>
        <authorList>
            <consortium name="DOE Joint Genome Institute"/>
            <consortium name="Mycorrhizal Genomics Consortium"/>
            <person name="Kohler A."/>
            <person name="Kuo A."/>
            <person name="Nagy L.G."/>
            <person name="Floudas D."/>
            <person name="Copeland A."/>
            <person name="Barry K.W."/>
            <person name="Cichocki N."/>
            <person name="Veneault-Fourrey C."/>
            <person name="LaButti K."/>
            <person name="Lindquist E.A."/>
            <person name="Lipzen A."/>
            <person name="Lundell T."/>
            <person name="Morin E."/>
            <person name="Murat C."/>
            <person name="Riley R."/>
            <person name="Ohm R."/>
            <person name="Sun H."/>
            <person name="Tunlid A."/>
            <person name="Henrissat B."/>
            <person name="Grigoriev I.V."/>
            <person name="Hibbett D.S."/>
            <person name="Martin F."/>
        </authorList>
    </citation>
    <scope>NUCLEOTIDE SEQUENCE [LARGE SCALE GENOMIC DNA]</scope>
    <source>
        <strain evidence="1 2">Koide BX008</strain>
    </source>
</reference>
<organism evidence="1 2">
    <name type="scientific">Amanita muscaria (strain Koide BX008)</name>
    <dbReference type="NCBI Taxonomy" id="946122"/>
    <lineage>
        <taxon>Eukaryota</taxon>
        <taxon>Fungi</taxon>
        <taxon>Dikarya</taxon>
        <taxon>Basidiomycota</taxon>
        <taxon>Agaricomycotina</taxon>
        <taxon>Agaricomycetes</taxon>
        <taxon>Agaricomycetidae</taxon>
        <taxon>Agaricales</taxon>
        <taxon>Pluteineae</taxon>
        <taxon>Amanitaceae</taxon>
        <taxon>Amanita</taxon>
    </lineage>
</organism>
<evidence type="ECO:0000313" key="1">
    <source>
        <dbReference type="EMBL" id="KIL56944.1"/>
    </source>
</evidence>
<dbReference type="EMBL" id="KN818390">
    <property type="protein sequence ID" value="KIL56944.1"/>
    <property type="molecule type" value="Genomic_DNA"/>
</dbReference>
<name>A0A0C2SSF8_AMAMK</name>
<keyword evidence="2" id="KW-1185">Reference proteome</keyword>
<dbReference type="InParanoid" id="A0A0C2SSF8"/>
<proteinExistence type="predicted"/>
<sequence length="83" mass="9415">RLLYSIGTKHEVERHLRIFSSSSHLSEPAKFAVIEVSGASIQLELLNELAYNLSLKLGLYPVILHSGGVAQPDHHDRRRWCRP</sequence>
<feature type="non-terminal residue" evidence="1">
    <location>
        <position position="1"/>
    </location>
</feature>
<accession>A0A0C2SSF8</accession>
<dbReference type="STRING" id="946122.A0A0C2SSF8"/>
<dbReference type="Proteomes" id="UP000054549">
    <property type="component" value="Unassembled WGS sequence"/>
</dbReference>
<dbReference type="AlphaFoldDB" id="A0A0C2SSF8"/>
<dbReference type="OrthoDB" id="438291at2759"/>